<dbReference type="Proteomes" id="UP000054477">
    <property type="component" value="Unassembled WGS sequence"/>
</dbReference>
<evidence type="ECO:0000313" key="2">
    <source>
        <dbReference type="Proteomes" id="UP000054477"/>
    </source>
</evidence>
<name>A0A0C9Y7I5_9AGAR</name>
<dbReference type="EMBL" id="KN838554">
    <property type="protein sequence ID" value="KIK06187.1"/>
    <property type="molecule type" value="Genomic_DNA"/>
</dbReference>
<dbReference type="AlphaFoldDB" id="A0A0C9Y7I5"/>
<reference evidence="1 2" key="1">
    <citation type="submission" date="2014-04" db="EMBL/GenBank/DDBJ databases">
        <authorList>
            <consortium name="DOE Joint Genome Institute"/>
            <person name="Kuo A."/>
            <person name="Kohler A."/>
            <person name="Nagy L.G."/>
            <person name="Floudas D."/>
            <person name="Copeland A."/>
            <person name="Barry K.W."/>
            <person name="Cichocki N."/>
            <person name="Veneault-Fourrey C."/>
            <person name="LaButti K."/>
            <person name="Lindquist E.A."/>
            <person name="Lipzen A."/>
            <person name="Lundell T."/>
            <person name="Morin E."/>
            <person name="Murat C."/>
            <person name="Sun H."/>
            <person name="Tunlid A."/>
            <person name="Henrissat B."/>
            <person name="Grigoriev I.V."/>
            <person name="Hibbett D.S."/>
            <person name="Martin F."/>
            <person name="Nordberg H.P."/>
            <person name="Cantor M.N."/>
            <person name="Hua S.X."/>
        </authorList>
    </citation>
    <scope>NUCLEOTIDE SEQUENCE [LARGE SCALE GENOMIC DNA]</scope>
    <source>
        <strain evidence="1 2">LaAM-08-1</strain>
    </source>
</reference>
<keyword evidence="2" id="KW-1185">Reference proteome</keyword>
<dbReference type="OrthoDB" id="10003767at2759"/>
<sequence length="333" mass="37492">MFVLWDADGNEIRDEYPPVDPLDILRNPENAAFNLDTIIGRLKELGGSDIVALHQLAQNHYIVLDASTKDGRHYIVRIARNSVTSSTSARISNIRSYVRIALDFFRINAPDGIGSISSFKSTANARSGEPILGPYILPSGLHTPSNVFESIEEYFRWLISVKKTSTTVGTTKPDLDEAQVTLKKLENLISESVSGYRYDAELLRGVPSHQDFSGHNVFINGEGLITSVIDWEFHMVKPAVLAADYPAWIRYNGTADPRFVDKTSQFSSYWMAGPLDAKRLRQEYDAVVKKEDPEYHRALKAGTFCRMAEEWLLSDVVDIGCRRMKAWLENSLE</sequence>
<dbReference type="HOGENOM" id="CLU_834369_0_0_1"/>
<gene>
    <name evidence="1" type="ORF">K443DRAFT_89748</name>
</gene>
<organism evidence="1 2">
    <name type="scientific">Laccaria amethystina LaAM-08-1</name>
    <dbReference type="NCBI Taxonomy" id="1095629"/>
    <lineage>
        <taxon>Eukaryota</taxon>
        <taxon>Fungi</taxon>
        <taxon>Dikarya</taxon>
        <taxon>Basidiomycota</taxon>
        <taxon>Agaricomycotina</taxon>
        <taxon>Agaricomycetes</taxon>
        <taxon>Agaricomycetidae</taxon>
        <taxon>Agaricales</taxon>
        <taxon>Agaricineae</taxon>
        <taxon>Hydnangiaceae</taxon>
        <taxon>Laccaria</taxon>
    </lineage>
</organism>
<reference evidence="2" key="2">
    <citation type="submission" date="2015-01" db="EMBL/GenBank/DDBJ databases">
        <title>Evolutionary Origins and Diversification of the Mycorrhizal Mutualists.</title>
        <authorList>
            <consortium name="DOE Joint Genome Institute"/>
            <consortium name="Mycorrhizal Genomics Consortium"/>
            <person name="Kohler A."/>
            <person name="Kuo A."/>
            <person name="Nagy L.G."/>
            <person name="Floudas D."/>
            <person name="Copeland A."/>
            <person name="Barry K.W."/>
            <person name="Cichocki N."/>
            <person name="Veneault-Fourrey C."/>
            <person name="LaButti K."/>
            <person name="Lindquist E.A."/>
            <person name="Lipzen A."/>
            <person name="Lundell T."/>
            <person name="Morin E."/>
            <person name="Murat C."/>
            <person name="Riley R."/>
            <person name="Ohm R."/>
            <person name="Sun H."/>
            <person name="Tunlid A."/>
            <person name="Henrissat B."/>
            <person name="Grigoriev I.V."/>
            <person name="Hibbett D.S."/>
            <person name="Martin F."/>
        </authorList>
    </citation>
    <scope>NUCLEOTIDE SEQUENCE [LARGE SCALE GENOMIC DNA]</scope>
    <source>
        <strain evidence="2">LaAM-08-1</strain>
    </source>
</reference>
<accession>A0A0C9Y7I5</accession>
<evidence type="ECO:0008006" key="3">
    <source>
        <dbReference type="Google" id="ProtNLM"/>
    </source>
</evidence>
<protein>
    <recommendedName>
        <fullName evidence="3">Aminoglycoside phosphotransferase domain-containing protein</fullName>
    </recommendedName>
</protein>
<proteinExistence type="predicted"/>
<evidence type="ECO:0000313" key="1">
    <source>
        <dbReference type="EMBL" id="KIK06187.1"/>
    </source>
</evidence>